<dbReference type="PROSITE" id="PS51257">
    <property type="entry name" value="PROKAR_LIPOPROTEIN"/>
    <property type="match status" value="1"/>
</dbReference>
<protein>
    <submittedName>
        <fullName evidence="2">Uncharacterized protein</fullName>
    </submittedName>
</protein>
<evidence type="ECO:0000256" key="1">
    <source>
        <dbReference type="SAM" id="Phobius"/>
    </source>
</evidence>
<accession>A0A7S4GE86</accession>
<evidence type="ECO:0000313" key="2">
    <source>
        <dbReference type="EMBL" id="CAE0833876.1"/>
    </source>
</evidence>
<keyword evidence="1" id="KW-0812">Transmembrane</keyword>
<organism evidence="2">
    <name type="scientific">Eutreptiella gymnastica</name>
    <dbReference type="NCBI Taxonomy" id="73025"/>
    <lineage>
        <taxon>Eukaryota</taxon>
        <taxon>Discoba</taxon>
        <taxon>Euglenozoa</taxon>
        <taxon>Euglenida</taxon>
        <taxon>Spirocuta</taxon>
        <taxon>Euglenophyceae</taxon>
        <taxon>Eutreptiales</taxon>
        <taxon>Eutreptiaceae</taxon>
        <taxon>Eutreptiella</taxon>
    </lineage>
</organism>
<sequence>MGRRTVIVVAIVVATRSLIVLVVAALACRFVVCLLHLPCPLPLLHVVHVEHFFLVNVDISPISNICNYAPTNALGIVMQEDRRHHHNSWERTGQDTHHIEVHCLFLHELHG</sequence>
<keyword evidence="1" id="KW-0472">Membrane</keyword>
<dbReference type="AlphaFoldDB" id="A0A7S4GE86"/>
<name>A0A7S4GE86_9EUGL</name>
<keyword evidence="1" id="KW-1133">Transmembrane helix</keyword>
<dbReference type="EMBL" id="HBJA01131480">
    <property type="protein sequence ID" value="CAE0833876.1"/>
    <property type="molecule type" value="Transcribed_RNA"/>
</dbReference>
<reference evidence="2" key="1">
    <citation type="submission" date="2021-01" db="EMBL/GenBank/DDBJ databases">
        <authorList>
            <person name="Corre E."/>
            <person name="Pelletier E."/>
            <person name="Niang G."/>
            <person name="Scheremetjew M."/>
            <person name="Finn R."/>
            <person name="Kale V."/>
            <person name="Holt S."/>
            <person name="Cochrane G."/>
            <person name="Meng A."/>
            <person name="Brown T."/>
            <person name="Cohen L."/>
        </authorList>
    </citation>
    <scope>NUCLEOTIDE SEQUENCE</scope>
    <source>
        <strain evidence="2">CCMP1594</strain>
    </source>
</reference>
<proteinExistence type="predicted"/>
<gene>
    <name evidence="2" type="ORF">EGYM00163_LOCUS45172</name>
</gene>
<feature type="transmembrane region" description="Helical" evidence="1">
    <location>
        <begin position="7"/>
        <end position="32"/>
    </location>
</feature>